<dbReference type="PANTHER" id="PTHR34118:SF6">
    <property type="entry name" value="PROTEIN CONSERVED ONLY IN THE GREEN LINEAGE 160, CHLOROPLASTIC"/>
    <property type="match status" value="1"/>
</dbReference>
<accession>A0A928VY14</accession>
<dbReference type="Proteomes" id="UP000621799">
    <property type="component" value="Unassembled WGS sequence"/>
</dbReference>
<comment type="caution">
    <text evidence="7">The sequence shown here is derived from an EMBL/GenBank/DDBJ whole genome shotgun (WGS) entry which is preliminary data.</text>
</comment>
<dbReference type="InterPro" id="IPR056309">
    <property type="entry name" value="CGL160/ATPI_dom"/>
</dbReference>
<evidence type="ECO:0000256" key="1">
    <source>
        <dbReference type="ARBA" id="ARBA00004141"/>
    </source>
</evidence>
<dbReference type="Pfam" id="PF24763">
    <property type="entry name" value="CGL160_C"/>
    <property type="match status" value="1"/>
</dbReference>
<evidence type="ECO:0000313" key="7">
    <source>
        <dbReference type="EMBL" id="MBE9042282.1"/>
    </source>
</evidence>
<feature type="transmembrane region" description="Helical" evidence="5">
    <location>
        <begin position="150"/>
        <end position="169"/>
    </location>
</feature>
<evidence type="ECO:0000259" key="6">
    <source>
        <dbReference type="Pfam" id="PF24763"/>
    </source>
</evidence>
<keyword evidence="4 5" id="KW-0472">Membrane</keyword>
<feature type="domain" description="CGL160/ATPI" evidence="6">
    <location>
        <begin position="59"/>
        <end position="123"/>
    </location>
</feature>
<keyword evidence="8" id="KW-1185">Reference proteome</keyword>
<dbReference type="RefSeq" id="WP_264322449.1">
    <property type="nucleotide sequence ID" value="NZ_JADEXN010000329.1"/>
</dbReference>
<proteinExistence type="predicted"/>
<reference evidence="7" key="1">
    <citation type="submission" date="2020-10" db="EMBL/GenBank/DDBJ databases">
        <authorList>
            <person name="Castelo-Branco R."/>
            <person name="Eusebio N."/>
            <person name="Adriana R."/>
            <person name="Vieira A."/>
            <person name="Brugerolle De Fraissinette N."/>
            <person name="Rezende De Castro R."/>
            <person name="Schneider M.P."/>
            <person name="Vasconcelos V."/>
            <person name="Leao P.N."/>
        </authorList>
    </citation>
    <scope>NUCLEOTIDE SEQUENCE</scope>
    <source>
        <strain evidence="7">LEGE 11467</strain>
    </source>
</reference>
<dbReference type="EMBL" id="JADEXN010000329">
    <property type="protein sequence ID" value="MBE9042282.1"/>
    <property type="molecule type" value="Genomic_DNA"/>
</dbReference>
<evidence type="ECO:0000256" key="5">
    <source>
        <dbReference type="SAM" id="Phobius"/>
    </source>
</evidence>
<dbReference type="PANTHER" id="PTHR34118">
    <property type="entry name" value="NF-KAPPA-B INHIBITOR-LIKE PROTEIN-RELATED"/>
    <property type="match status" value="1"/>
</dbReference>
<feature type="transmembrane region" description="Helical" evidence="5">
    <location>
        <begin position="72"/>
        <end position="91"/>
    </location>
</feature>
<gene>
    <name evidence="7" type="ORF">IQ235_16000</name>
</gene>
<comment type="subcellular location">
    <subcellularLocation>
        <location evidence="1">Membrane</location>
        <topology evidence="1">Multi-pass membrane protein</topology>
    </subcellularLocation>
</comment>
<organism evidence="7 8">
    <name type="scientific">Zarconia navalis LEGE 11467</name>
    <dbReference type="NCBI Taxonomy" id="1828826"/>
    <lineage>
        <taxon>Bacteria</taxon>
        <taxon>Bacillati</taxon>
        <taxon>Cyanobacteriota</taxon>
        <taxon>Cyanophyceae</taxon>
        <taxon>Oscillatoriophycideae</taxon>
        <taxon>Oscillatoriales</taxon>
        <taxon>Oscillatoriales incertae sedis</taxon>
        <taxon>Zarconia</taxon>
        <taxon>Zarconia navalis</taxon>
    </lineage>
</organism>
<keyword evidence="2 5" id="KW-0812">Transmembrane</keyword>
<dbReference type="GO" id="GO:0016020">
    <property type="term" value="C:membrane"/>
    <property type="evidence" value="ECO:0007669"/>
    <property type="project" value="UniProtKB-SubCell"/>
</dbReference>
<evidence type="ECO:0000256" key="3">
    <source>
        <dbReference type="ARBA" id="ARBA00022989"/>
    </source>
</evidence>
<evidence type="ECO:0000256" key="2">
    <source>
        <dbReference type="ARBA" id="ARBA00022692"/>
    </source>
</evidence>
<evidence type="ECO:0000313" key="8">
    <source>
        <dbReference type="Proteomes" id="UP000621799"/>
    </source>
</evidence>
<sequence>MLPPDDRTESESYYPRFRRSEVAGVRTTAVQPSVKSEAVVEEATTSESSSRFPSSEEIARGMEDYAKLKQELYGVTLLLTGFIFAAVWMFYSLNIALNYAIGAFSGLVYLRLLARNVDRLGPEDPSVSKARFAVFVGAIIFATQLDRLQILPIFLGFLTYKVTLIVYTVRITLLPEFSTSGDSQSSSFEESS</sequence>
<protein>
    <submittedName>
        <fullName evidence="7">ATP synthase subunit I</fullName>
    </submittedName>
</protein>
<keyword evidence="3 5" id="KW-1133">Transmembrane helix</keyword>
<dbReference type="AlphaFoldDB" id="A0A928VY14"/>
<name>A0A928VY14_9CYAN</name>
<feature type="transmembrane region" description="Helical" evidence="5">
    <location>
        <begin position="97"/>
        <end position="114"/>
    </location>
</feature>
<evidence type="ECO:0000256" key="4">
    <source>
        <dbReference type="ARBA" id="ARBA00023136"/>
    </source>
</evidence>